<feature type="region of interest" description="Disordered" evidence="1">
    <location>
        <begin position="37"/>
        <end position="106"/>
    </location>
</feature>
<evidence type="ECO:0000256" key="1">
    <source>
        <dbReference type="SAM" id="MobiDB-lite"/>
    </source>
</evidence>
<feature type="region of interest" description="Disordered" evidence="1">
    <location>
        <begin position="121"/>
        <end position="145"/>
    </location>
</feature>
<evidence type="ECO:0000313" key="3">
    <source>
        <dbReference type="Proteomes" id="UP001383192"/>
    </source>
</evidence>
<dbReference type="AlphaFoldDB" id="A0AAW0BTI0"/>
<gene>
    <name evidence="2" type="ORF">VNI00_014509</name>
</gene>
<reference evidence="2 3" key="1">
    <citation type="submission" date="2024-01" db="EMBL/GenBank/DDBJ databases">
        <title>A draft genome for a cacao thread blight-causing isolate of Paramarasmius palmivorus.</title>
        <authorList>
            <person name="Baruah I.K."/>
            <person name="Bukari Y."/>
            <person name="Amoako-Attah I."/>
            <person name="Meinhardt L.W."/>
            <person name="Bailey B.A."/>
            <person name="Cohen S.P."/>
        </authorList>
    </citation>
    <scope>NUCLEOTIDE SEQUENCE [LARGE SCALE GENOMIC DNA]</scope>
    <source>
        <strain evidence="2 3">GH-12</strain>
    </source>
</reference>
<feature type="compositionally biased region" description="Polar residues" evidence="1">
    <location>
        <begin position="125"/>
        <end position="145"/>
    </location>
</feature>
<accession>A0AAW0BTI0</accession>
<comment type="caution">
    <text evidence="2">The sequence shown here is derived from an EMBL/GenBank/DDBJ whole genome shotgun (WGS) entry which is preliminary data.</text>
</comment>
<proteinExistence type="predicted"/>
<keyword evidence="3" id="KW-1185">Reference proteome</keyword>
<sequence>MGLTKVQYDRLEAWSLAEHRPAKAPLKYFFPFRAPLPSPKHKLADPPNVHTLAPNPRKVTIDPKSSESGIKTPQPPYSKDAPDNVPSKRRTLLGQPKRIASGLKQKRSLAAATMNWSIRRHAHLQKTQNSHQVKVHNTQPAHSQP</sequence>
<name>A0AAW0BTI0_9AGAR</name>
<organism evidence="2 3">
    <name type="scientific">Paramarasmius palmivorus</name>
    <dbReference type="NCBI Taxonomy" id="297713"/>
    <lineage>
        <taxon>Eukaryota</taxon>
        <taxon>Fungi</taxon>
        <taxon>Dikarya</taxon>
        <taxon>Basidiomycota</taxon>
        <taxon>Agaricomycotina</taxon>
        <taxon>Agaricomycetes</taxon>
        <taxon>Agaricomycetidae</taxon>
        <taxon>Agaricales</taxon>
        <taxon>Marasmiineae</taxon>
        <taxon>Marasmiaceae</taxon>
        <taxon>Paramarasmius</taxon>
    </lineage>
</organism>
<protein>
    <submittedName>
        <fullName evidence="2">Uncharacterized protein</fullName>
    </submittedName>
</protein>
<dbReference type="EMBL" id="JAYKXP010000082">
    <property type="protein sequence ID" value="KAK7029476.1"/>
    <property type="molecule type" value="Genomic_DNA"/>
</dbReference>
<evidence type="ECO:0000313" key="2">
    <source>
        <dbReference type="EMBL" id="KAK7029476.1"/>
    </source>
</evidence>
<dbReference type="Proteomes" id="UP001383192">
    <property type="component" value="Unassembled WGS sequence"/>
</dbReference>